<dbReference type="OrthoDB" id="597977at2"/>
<dbReference type="STRING" id="593133.SAMN04488006_2385"/>
<gene>
    <name evidence="2" type="ORF">SAMN04488006_2385</name>
</gene>
<dbReference type="InterPro" id="IPR041657">
    <property type="entry name" value="HTH_17"/>
</dbReference>
<organism evidence="2 3">
    <name type="scientific">Lutibacter maritimus</name>
    <dbReference type="NCBI Taxonomy" id="593133"/>
    <lineage>
        <taxon>Bacteria</taxon>
        <taxon>Pseudomonadati</taxon>
        <taxon>Bacteroidota</taxon>
        <taxon>Flavobacteriia</taxon>
        <taxon>Flavobacteriales</taxon>
        <taxon>Flavobacteriaceae</taxon>
        <taxon>Lutibacter</taxon>
    </lineage>
</organism>
<reference evidence="3" key="1">
    <citation type="submission" date="2016-10" db="EMBL/GenBank/DDBJ databases">
        <authorList>
            <person name="Varghese N."/>
            <person name="Submissions S."/>
        </authorList>
    </citation>
    <scope>NUCLEOTIDE SEQUENCE [LARGE SCALE GENOMIC DNA]</scope>
    <source>
        <strain evidence="3">DSM 24450</strain>
    </source>
</reference>
<protein>
    <submittedName>
        <fullName evidence="2">DNA binding domain-containing protein, excisionase family</fullName>
    </submittedName>
</protein>
<sequence length="111" mass="12756">MSRIPFDSLPQVVQELNAKIDNITSLLQFPKQNVQQTDLLVIKDAAKFLNLSVNTLYGKVSRREIPYMKQGNRLYFSKMELTDYIKSGKVLSDSEIQEQANNFLSKTNIKN</sequence>
<dbReference type="Pfam" id="PF12728">
    <property type="entry name" value="HTH_17"/>
    <property type="match status" value="1"/>
</dbReference>
<name>A0A1I6RED0_9FLAO</name>
<dbReference type="Proteomes" id="UP000199312">
    <property type="component" value="Unassembled WGS sequence"/>
</dbReference>
<feature type="domain" description="Helix-turn-helix" evidence="1">
    <location>
        <begin position="42"/>
        <end position="87"/>
    </location>
</feature>
<proteinExistence type="predicted"/>
<dbReference type="RefSeq" id="WP_090226900.1">
    <property type="nucleotide sequence ID" value="NZ_FOZP01000006.1"/>
</dbReference>
<evidence type="ECO:0000313" key="3">
    <source>
        <dbReference type="Proteomes" id="UP000199312"/>
    </source>
</evidence>
<accession>A0A1I6RED0</accession>
<keyword evidence="3" id="KW-1185">Reference proteome</keyword>
<dbReference type="EMBL" id="FOZP01000006">
    <property type="protein sequence ID" value="SFS63016.1"/>
    <property type="molecule type" value="Genomic_DNA"/>
</dbReference>
<evidence type="ECO:0000313" key="2">
    <source>
        <dbReference type="EMBL" id="SFS63016.1"/>
    </source>
</evidence>
<dbReference type="AlphaFoldDB" id="A0A1I6RED0"/>
<evidence type="ECO:0000259" key="1">
    <source>
        <dbReference type="Pfam" id="PF12728"/>
    </source>
</evidence>